<feature type="transmembrane region" description="Helical" evidence="3">
    <location>
        <begin position="368"/>
        <end position="389"/>
    </location>
</feature>
<dbReference type="PANTHER" id="PTHR11360:SF315">
    <property type="entry name" value="TRANSPORTER MCH2-RELATED"/>
    <property type="match status" value="1"/>
</dbReference>
<dbReference type="GeneID" id="34616600"/>
<dbReference type="SUPFAM" id="SSF103473">
    <property type="entry name" value="MFS general substrate transporter"/>
    <property type="match status" value="1"/>
</dbReference>
<evidence type="ECO:0000256" key="2">
    <source>
        <dbReference type="ARBA" id="ARBA00006727"/>
    </source>
</evidence>
<feature type="transmembrane region" description="Helical" evidence="3">
    <location>
        <begin position="50"/>
        <end position="72"/>
    </location>
</feature>
<feature type="transmembrane region" description="Helical" evidence="3">
    <location>
        <begin position="79"/>
        <end position="99"/>
    </location>
</feature>
<proteinExistence type="inferred from homology"/>
<keyword evidence="3" id="KW-0472">Membrane</keyword>
<keyword evidence="3" id="KW-0812">Transmembrane</keyword>
<dbReference type="InterPro" id="IPR011701">
    <property type="entry name" value="MFS"/>
</dbReference>
<protein>
    <recommendedName>
        <fullName evidence="4">Major facilitator superfamily (MFS) profile domain-containing protein</fullName>
    </recommendedName>
</protein>
<dbReference type="PROSITE" id="PS50850">
    <property type="entry name" value="MFS"/>
    <property type="match status" value="1"/>
</dbReference>
<keyword evidence="3" id="KW-1133">Transmembrane helix</keyword>
<dbReference type="InterPro" id="IPR050327">
    <property type="entry name" value="Proton-linked_MCT"/>
</dbReference>
<reference evidence="6" key="1">
    <citation type="journal article" date="2017" name="Genome Biol.">
        <title>Comparative genomics reveals high biological diversity and specific adaptations in the industrially and medically important fungal genus Aspergillus.</title>
        <authorList>
            <person name="de Vries R.P."/>
            <person name="Riley R."/>
            <person name="Wiebenga A."/>
            <person name="Aguilar-Osorio G."/>
            <person name="Amillis S."/>
            <person name="Uchima C.A."/>
            <person name="Anderluh G."/>
            <person name="Asadollahi M."/>
            <person name="Askin M."/>
            <person name="Barry K."/>
            <person name="Battaglia E."/>
            <person name="Bayram O."/>
            <person name="Benocci T."/>
            <person name="Braus-Stromeyer S.A."/>
            <person name="Caldana C."/>
            <person name="Canovas D."/>
            <person name="Cerqueira G.C."/>
            <person name="Chen F."/>
            <person name="Chen W."/>
            <person name="Choi C."/>
            <person name="Clum A."/>
            <person name="Dos Santos R.A."/>
            <person name="Damasio A.R."/>
            <person name="Diallinas G."/>
            <person name="Emri T."/>
            <person name="Fekete E."/>
            <person name="Flipphi M."/>
            <person name="Freyberg S."/>
            <person name="Gallo A."/>
            <person name="Gournas C."/>
            <person name="Habgood R."/>
            <person name="Hainaut M."/>
            <person name="Harispe M.L."/>
            <person name="Henrissat B."/>
            <person name="Hilden K.S."/>
            <person name="Hope R."/>
            <person name="Hossain A."/>
            <person name="Karabika E."/>
            <person name="Karaffa L."/>
            <person name="Karanyi Z."/>
            <person name="Krasevec N."/>
            <person name="Kuo A."/>
            <person name="Kusch H."/>
            <person name="LaButti K."/>
            <person name="Lagendijk E.L."/>
            <person name="Lapidus A."/>
            <person name="Levasseur A."/>
            <person name="Lindquist E."/>
            <person name="Lipzen A."/>
            <person name="Logrieco A.F."/>
            <person name="MacCabe A."/>
            <person name="Maekelae M.R."/>
            <person name="Malavazi I."/>
            <person name="Melin P."/>
            <person name="Meyer V."/>
            <person name="Mielnichuk N."/>
            <person name="Miskei M."/>
            <person name="Molnar A.P."/>
            <person name="Mule G."/>
            <person name="Ngan C.Y."/>
            <person name="Orejas M."/>
            <person name="Orosz E."/>
            <person name="Ouedraogo J.P."/>
            <person name="Overkamp K.M."/>
            <person name="Park H.-S."/>
            <person name="Perrone G."/>
            <person name="Piumi F."/>
            <person name="Punt P.J."/>
            <person name="Ram A.F."/>
            <person name="Ramon A."/>
            <person name="Rauscher S."/>
            <person name="Record E."/>
            <person name="Riano-Pachon D.M."/>
            <person name="Robert V."/>
            <person name="Roehrig J."/>
            <person name="Ruller R."/>
            <person name="Salamov A."/>
            <person name="Salih N.S."/>
            <person name="Samson R.A."/>
            <person name="Sandor E."/>
            <person name="Sanguinetti M."/>
            <person name="Schuetze T."/>
            <person name="Sepcic K."/>
            <person name="Shelest E."/>
            <person name="Sherlock G."/>
            <person name="Sophianopoulou V."/>
            <person name="Squina F.M."/>
            <person name="Sun H."/>
            <person name="Susca A."/>
            <person name="Todd R.B."/>
            <person name="Tsang A."/>
            <person name="Unkles S.E."/>
            <person name="van de Wiele N."/>
            <person name="van Rossen-Uffink D."/>
            <person name="Oliveira J.V."/>
            <person name="Vesth T.C."/>
            <person name="Visser J."/>
            <person name="Yu J.-H."/>
            <person name="Zhou M."/>
            <person name="Andersen M.R."/>
            <person name="Archer D.B."/>
            <person name="Baker S.E."/>
            <person name="Benoit I."/>
            <person name="Brakhage A.A."/>
            <person name="Braus G.H."/>
            <person name="Fischer R."/>
            <person name="Frisvad J.C."/>
            <person name="Goldman G.H."/>
            <person name="Houbraken J."/>
            <person name="Oakley B."/>
            <person name="Pocsi I."/>
            <person name="Scazzocchio C."/>
            <person name="Seiboth B."/>
            <person name="vanKuyk P.A."/>
            <person name="Wortman J."/>
            <person name="Dyer P.S."/>
            <person name="Grigoriev I.V."/>
        </authorList>
    </citation>
    <scope>NUCLEOTIDE SEQUENCE [LARGE SCALE GENOMIC DNA]</scope>
    <source>
        <strain evidence="6">CBS 506.65</strain>
    </source>
</reference>
<keyword evidence="6" id="KW-1185">Reference proteome</keyword>
<feature type="transmembrane region" description="Helical" evidence="3">
    <location>
        <begin position="105"/>
        <end position="127"/>
    </location>
</feature>
<dbReference type="PANTHER" id="PTHR11360">
    <property type="entry name" value="MONOCARBOXYLATE TRANSPORTER"/>
    <property type="match status" value="1"/>
</dbReference>
<dbReference type="EMBL" id="KV878360">
    <property type="protein sequence ID" value="OJJ42390.1"/>
    <property type="molecule type" value="Genomic_DNA"/>
</dbReference>
<name>A0A1L9S5G4_9EURO</name>
<dbReference type="OrthoDB" id="6499973at2759"/>
<dbReference type="GO" id="GO:0022857">
    <property type="term" value="F:transmembrane transporter activity"/>
    <property type="evidence" value="ECO:0007669"/>
    <property type="project" value="InterPro"/>
</dbReference>
<feature type="transmembrane region" description="Helical" evidence="3">
    <location>
        <begin position="214"/>
        <end position="235"/>
    </location>
</feature>
<dbReference type="VEuPathDB" id="FungiDB:ASPZODRAFT_76893"/>
<dbReference type="AlphaFoldDB" id="A0A1L9S5G4"/>
<comment type="similarity">
    <text evidence="2">Belongs to the major facilitator superfamily. Monocarboxylate porter (TC 2.A.1.13) family.</text>
</comment>
<feature type="transmembrane region" description="Helical" evidence="3">
    <location>
        <begin position="279"/>
        <end position="298"/>
    </location>
</feature>
<gene>
    <name evidence="5" type="ORF">ASPZODRAFT_76893</name>
</gene>
<dbReference type="GO" id="GO:0016020">
    <property type="term" value="C:membrane"/>
    <property type="evidence" value="ECO:0007669"/>
    <property type="project" value="UniProtKB-SubCell"/>
</dbReference>
<evidence type="ECO:0000313" key="5">
    <source>
        <dbReference type="EMBL" id="OJJ42390.1"/>
    </source>
</evidence>
<feature type="transmembrane region" description="Helical" evidence="3">
    <location>
        <begin position="169"/>
        <end position="189"/>
    </location>
</feature>
<evidence type="ECO:0000313" key="6">
    <source>
        <dbReference type="Proteomes" id="UP000184188"/>
    </source>
</evidence>
<dbReference type="Gene3D" id="1.20.1250.20">
    <property type="entry name" value="MFS general substrate transporter like domains"/>
    <property type="match status" value="2"/>
</dbReference>
<evidence type="ECO:0000256" key="3">
    <source>
        <dbReference type="SAM" id="Phobius"/>
    </source>
</evidence>
<dbReference type="InterPro" id="IPR036259">
    <property type="entry name" value="MFS_trans_sf"/>
</dbReference>
<feature type="transmembrane region" description="Helical" evidence="3">
    <location>
        <begin position="139"/>
        <end position="163"/>
    </location>
</feature>
<accession>A0A1L9S5G4</accession>
<dbReference type="Pfam" id="PF07690">
    <property type="entry name" value="MFS_1"/>
    <property type="match status" value="1"/>
</dbReference>
<evidence type="ECO:0000259" key="4">
    <source>
        <dbReference type="PROSITE" id="PS50850"/>
    </source>
</evidence>
<feature type="transmembrane region" description="Helical" evidence="3">
    <location>
        <begin position="305"/>
        <end position="326"/>
    </location>
</feature>
<sequence length="410" mass="44759">MEVDGGYGWVVTAATFFNNAHHWGIISSYGVFLSYFLTHNDFPDGNSLDYAFVGGLSASQAFMIAPLAAIISRRVGLKLTLALGIVLETAALLGASWATQTWQLYLSQGVCFGWGLGLQYVSTIAIIPQWFTRRRSLAAGIAAAGSGTGGLLYSLLCGAVLLPRFGPGWTYRILCLIQLVVNTVCLLLLRDRNKITGTITHSISLRHLVSHVELWLLLGWAFFSTLGFMVIWYSLDDFSRSIGLSAPQGSIVTAVMNLGQVVGRPLVGYFSDAVGRLNMASLATGLTALLSLLLWTFARSYASTLCFAFFAGMVFGAFFTVVSPVATEVVGLEYLSSCLTIVWLTCVAPATFGEPIALELRTVGSNDYLHVELFTGFIYVGATICVVLLRQWKVIRNEDDFLFRTWIKRV</sequence>
<dbReference type="InterPro" id="IPR020846">
    <property type="entry name" value="MFS_dom"/>
</dbReference>
<dbReference type="Proteomes" id="UP000184188">
    <property type="component" value="Unassembled WGS sequence"/>
</dbReference>
<dbReference type="RefSeq" id="XP_022576900.1">
    <property type="nucleotide sequence ID" value="XM_022730136.1"/>
</dbReference>
<comment type="subcellular location">
    <subcellularLocation>
        <location evidence="1">Membrane</location>
        <topology evidence="1">Multi-pass membrane protein</topology>
    </subcellularLocation>
</comment>
<evidence type="ECO:0000256" key="1">
    <source>
        <dbReference type="ARBA" id="ARBA00004141"/>
    </source>
</evidence>
<feature type="domain" description="Major facilitator superfamily (MFS) profile" evidence="4">
    <location>
        <begin position="213"/>
        <end position="410"/>
    </location>
</feature>
<organism evidence="5 6">
    <name type="scientific">Penicilliopsis zonata CBS 506.65</name>
    <dbReference type="NCBI Taxonomy" id="1073090"/>
    <lineage>
        <taxon>Eukaryota</taxon>
        <taxon>Fungi</taxon>
        <taxon>Dikarya</taxon>
        <taxon>Ascomycota</taxon>
        <taxon>Pezizomycotina</taxon>
        <taxon>Eurotiomycetes</taxon>
        <taxon>Eurotiomycetidae</taxon>
        <taxon>Eurotiales</taxon>
        <taxon>Aspergillaceae</taxon>
        <taxon>Penicilliopsis</taxon>
    </lineage>
</organism>